<dbReference type="InParanoid" id="E4X059"/>
<feature type="transmembrane region" description="Helical" evidence="9">
    <location>
        <begin position="59"/>
        <end position="77"/>
    </location>
</feature>
<dbReference type="FunCoup" id="E4X059">
    <property type="interactions" value="878"/>
</dbReference>
<keyword evidence="6 9" id="KW-1133">Transmembrane helix</keyword>
<dbReference type="PANTHER" id="PTHR10743:SF0">
    <property type="entry name" value="PROTEIN RER1"/>
    <property type="match status" value="1"/>
</dbReference>
<dbReference type="Proteomes" id="UP000001307">
    <property type="component" value="Unassembled WGS sequence"/>
</dbReference>
<name>E4X059_OIKDI</name>
<dbReference type="PANTHER" id="PTHR10743">
    <property type="entry name" value="PROTEIN RER1"/>
    <property type="match status" value="1"/>
</dbReference>
<dbReference type="GO" id="GO:0000139">
    <property type="term" value="C:Golgi membrane"/>
    <property type="evidence" value="ECO:0007669"/>
    <property type="project" value="TreeGrafter"/>
</dbReference>
<organism evidence="10">
    <name type="scientific">Oikopleura dioica</name>
    <name type="common">Tunicate</name>
    <dbReference type="NCBI Taxonomy" id="34765"/>
    <lineage>
        <taxon>Eukaryota</taxon>
        <taxon>Metazoa</taxon>
        <taxon>Chordata</taxon>
        <taxon>Tunicata</taxon>
        <taxon>Appendicularia</taxon>
        <taxon>Copelata</taxon>
        <taxon>Oikopleuridae</taxon>
        <taxon>Oikopleura</taxon>
    </lineage>
</organism>
<keyword evidence="11" id="KW-1185">Reference proteome</keyword>
<dbReference type="EMBL" id="FN653020">
    <property type="protein sequence ID" value="CBY23157.1"/>
    <property type="molecule type" value="Genomic_DNA"/>
</dbReference>
<comment type="subcellular location">
    <subcellularLocation>
        <location evidence="2">Membrane</location>
        <topology evidence="2">Multi-pass membrane protein</topology>
    </subcellularLocation>
</comment>
<dbReference type="GO" id="GO:0005783">
    <property type="term" value="C:endoplasmic reticulum"/>
    <property type="evidence" value="ECO:0007669"/>
    <property type="project" value="GOC"/>
</dbReference>
<evidence type="ECO:0000313" key="11">
    <source>
        <dbReference type="Proteomes" id="UP000001307"/>
    </source>
</evidence>
<evidence type="ECO:0000256" key="6">
    <source>
        <dbReference type="ARBA" id="ARBA00022989"/>
    </source>
</evidence>
<feature type="transmembrane region" description="Helical" evidence="9">
    <location>
        <begin position="25"/>
        <end position="47"/>
    </location>
</feature>
<gene>
    <name evidence="10" type="ORF">GSOID_T00015089001</name>
</gene>
<dbReference type="InterPro" id="IPR004932">
    <property type="entry name" value="Rer1"/>
</dbReference>
<keyword evidence="7 8" id="KW-0472">Membrane</keyword>
<accession>E4X059</accession>
<evidence type="ECO:0000256" key="7">
    <source>
        <dbReference type="ARBA" id="ARBA00023136"/>
    </source>
</evidence>
<proteinExistence type="inferred from homology"/>
<dbReference type="PIRSF" id="PIRSF016013">
    <property type="entry name" value="AtER_Rer1p"/>
    <property type="match status" value="1"/>
</dbReference>
<comment type="similarity">
    <text evidence="3 8">Belongs to the RER1 family.</text>
</comment>
<evidence type="ECO:0000256" key="3">
    <source>
        <dbReference type="ARBA" id="ARBA00006070"/>
    </source>
</evidence>
<evidence type="ECO:0000256" key="1">
    <source>
        <dbReference type="ARBA" id="ARBA00003348"/>
    </source>
</evidence>
<evidence type="ECO:0000313" key="10">
    <source>
        <dbReference type="EMBL" id="CBY23157.1"/>
    </source>
</evidence>
<feature type="transmembrane region" description="Helical" evidence="9">
    <location>
        <begin position="140"/>
        <end position="158"/>
    </location>
</feature>
<dbReference type="GO" id="GO:0006890">
    <property type="term" value="P:retrograde vesicle-mediated transport, Golgi to endoplasmic reticulum"/>
    <property type="evidence" value="ECO:0007669"/>
    <property type="project" value="TreeGrafter"/>
</dbReference>
<dbReference type="AlphaFoldDB" id="E4X059"/>
<dbReference type="GO" id="GO:0006621">
    <property type="term" value="P:protein retention in ER lumen"/>
    <property type="evidence" value="ECO:0007669"/>
    <property type="project" value="TreeGrafter"/>
</dbReference>
<evidence type="ECO:0000256" key="4">
    <source>
        <dbReference type="ARBA" id="ARBA00014112"/>
    </source>
</evidence>
<evidence type="ECO:0000256" key="9">
    <source>
        <dbReference type="SAM" id="Phobius"/>
    </source>
</evidence>
<evidence type="ECO:0000256" key="5">
    <source>
        <dbReference type="ARBA" id="ARBA00022692"/>
    </source>
</evidence>
<keyword evidence="5 9" id="KW-0812">Transmembrane</keyword>
<evidence type="ECO:0000256" key="8">
    <source>
        <dbReference type="PIRNR" id="PIRNR016013"/>
    </source>
</evidence>
<protein>
    <recommendedName>
        <fullName evidence="4 8">Protein RER1</fullName>
    </recommendedName>
</protein>
<sequence length="195" mass="23358">MESSGNSPGKFEQFRIRISRQFQTILDKTVPLAVPRWSFAFTLYLIYWVRVWYLNGFHIITYALHIYFLNLFIAFLTPKVDPMSYDDALDEDESEGQLPTRGGEFKPFIRRLPEFKFWCWATRATCISFTMTFFEGFNVPVFWPILVMYFIMLFVITMKRQIRHMMKHKYVPWTSGKKKFMGKEDSGTVIDQRYQ</sequence>
<evidence type="ECO:0000256" key="2">
    <source>
        <dbReference type="ARBA" id="ARBA00004141"/>
    </source>
</evidence>
<comment type="function">
    <text evidence="1 8">Involved in the retrieval of endoplasmic reticulum membrane proteins from the early Golgi compartment.</text>
</comment>
<reference evidence="10" key="1">
    <citation type="journal article" date="2010" name="Science">
        <title>Plasticity of animal genome architecture unmasked by rapid evolution of a pelagic tunicate.</title>
        <authorList>
            <person name="Denoeud F."/>
            <person name="Henriet S."/>
            <person name="Mungpakdee S."/>
            <person name="Aury J.M."/>
            <person name="Da Silva C."/>
            <person name="Brinkmann H."/>
            <person name="Mikhaleva J."/>
            <person name="Olsen L.C."/>
            <person name="Jubin C."/>
            <person name="Canestro C."/>
            <person name="Bouquet J.M."/>
            <person name="Danks G."/>
            <person name="Poulain J."/>
            <person name="Campsteijn C."/>
            <person name="Adamski M."/>
            <person name="Cross I."/>
            <person name="Yadetie F."/>
            <person name="Muffato M."/>
            <person name="Louis A."/>
            <person name="Butcher S."/>
            <person name="Tsagkogeorga G."/>
            <person name="Konrad A."/>
            <person name="Singh S."/>
            <person name="Jensen M.F."/>
            <person name="Cong E.H."/>
            <person name="Eikeseth-Otteraa H."/>
            <person name="Noel B."/>
            <person name="Anthouard V."/>
            <person name="Porcel B.M."/>
            <person name="Kachouri-Lafond R."/>
            <person name="Nishino A."/>
            <person name="Ugolini M."/>
            <person name="Chourrout P."/>
            <person name="Nishida H."/>
            <person name="Aasland R."/>
            <person name="Huzurbazar S."/>
            <person name="Westhof E."/>
            <person name="Delsuc F."/>
            <person name="Lehrach H."/>
            <person name="Reinhardt R."/>
            <person name="Weissenbach J."/>
            <person name="Roy S.W."/>
            <person name="Artiguenave F."/>
            <person name="Postlethwait J.H."/>
            <person name="Manak J.R."/>
            <person name="Thompson E.M."/>
            <person name="Jaillon O."/>
            <person name="Du Pasquier L."/>
            <person name="Boudinot P."/>
            <person name="Liberles D.A."/>
            <person name="Volff J.N."/>
            <person name="Philippe H."/>
            <person name="Lenhard B."/>
            <person name="Roest Crollius H."/>
            <person name="Wincker P."/>
            <person name="Chourrout D."/>
        </authorList>
    </citation>
    <scope>NUCLEOTIDE SEQUENCE [LARGE SCALE GENOMIC DNA]</scope>
</reference>
<dbReference type="OrthoDB" id="448250at2759"/>
<dbReference type="Pfam" id="PF03248">
    <property type="entry name" value="Rer1"/>
    <property type="match status" value="1"/>
</dbReference>